<name>A0A8H5M6L1_9AGAR</name>
<sequence length="353" mass="37817">MSHHANGSAQPSYPPKDPPTFMSAPETVESDVEDEVDQLDSDSDSPEMDADTQNGAAGGGQRIPGSSLLPSLRLENIIQADGVTGNLALSKEGLFILSVATEEFIKRMAQAGQLRASAERRSTVNYSDMAATTQQYQEFMFLNGTIPAPVSLSEALLMREAKEKEVFDEDPTASSSIRPFTSASAPPKTKVKARNTTNGQASGSISARHDRRPDSRAPSSSLPSDDRERDETYSDWVDTHAPRTGAAHSIIIQNGRLSLPARPSPLANGHTTAPSRSGTLTPAVSHEPSENASPHHYQPSRSSPLVAQEETHQPWPGQYTGPASGFLQGPGGPFGRVAQNPGRTIYSQQHRAD</sequence>
<feature type="domain" description="Transcription factor CBF/NF-Y/archaeal histone" evidence="2">
    <location>
        <begin position="69"/>
        <end position="130"/>
    </location>
</feature>
<feature type="region of interest" description="Disordered" evidence="1">
    <location>
        <begin position="259"/>
        <end position="353"/>
    </location>
</feature>
<reference evidence="3 4" key="1">
    <citation type="journal article" date="2020" name="ISME J.">
        <title>Uncovering the hidden diversity of litter-decomposition mechanisms in mushroom-forming fungi.</title>
        <authorList>
            <person name="Floudas D."/>
            <person name="Bentzer J."/>
            <person name="Ahren D."/>
            <person name="Johansson T."/>
            <person name="Persson P."/>
            <person name="Tunlid A."/>
        </authorList>
    </citation>
    <scope>NUCLEOTIDE SEQUENCE [LARGE SCALE GENOMIC DNA]</scope>
    <source>
        <strain evidence="3 4">CBS 661.87</strain>
    </source>
</reference>
<evidence type="ECO:0000259" key="2">
    <source>
        <dbReference type="Pfam" id="PF00808"/>
    </source>
</evidence>
<feature type="compositionally biased region" description="Basic and acidic residues" evidence="1">
    <location>
        <begin position="224"/>
        <end position="233"/>
    </location>
</feature>
<accession>A0A8H5M6L1</accession>
<gene>
    <name evidence="3" type="ORF">D9615_002784</name>
</gene>
<dbReference type="SUPFAM" id="SSF47113">
    <property type="entry name" value="Histone-fold"/>
    <property type="match status" value="1"/>
</dbReference>
<evidence type="ECO:0000313" key="3">
    <source>
        <dbReference type="EMBL" id="KAF5382584.1"/>
    </source>
</evidence>
<feature type="compositionally biased region" description="Polar residues" evidence="1">
    <location>
        <begin position="194"/>
        <end position="205"/>
    </location>
</feature>
<evidence type="ECO:0000256" key="1">
    <source>
        <dbReference type="SAM" id="MobiDB-lite"/>
    </source>
</evidence>
<dbReference type="InterPro" id="IPR003958">
    <property type="entry name" value="CBFA_NFYB_domain"/>
</dbReference>
<dbReference type="InterPro" id="IPR009072">
    <property type="entry name" value="Histone-fold"/>
</dbReference>
<feature type="compositionally biased region" description="Polar residues" evidence="1">
    <location>
        <begin position="1"/>
        <end position="11"/>
    </location>
</feature>
<dbReference type="Gene3D" id="1.10.20.10">
    <property type="entry name" value="Histone, subunit A"/>
    <property type="match status" value="1"/>
</dbReference>
<comment type="caution">
    <text evidence="3">The sequence shown here is derived from an EMBL/GenBank/DDBJ whole genome shotgun (WGS) entry which is preliminary data.</text>
</comment>
<proteinExistence type="predicted"/>
<feature type="compositionally biased region" description="Polar residues" evidence="1">
    <location>
        <begin position="341"/>
        <end position="353"/>
    </location>
</feature>
<dbReference type="EMBL" id="JAACJP010000008">
    <property type="protein sequence ID" value="KAF5382584.1"/>
    <property type="molecule type" value="Genomic_DNA"/>
</dbReference>
<feature type="compositionally biased region" description="Acidic residues" evidence="1">
    <location>
        <begin position="28"/>
        <end position="50"/>
    </location>
</feature>
<feature type="compositionally biased region" description="Polar residues" evidence="1">
    <location>
        <begin position="269"/>
        <end position="282"/>
    </location>
</feature>
<organism evidence="3 4">
    <name type="scientific">Tricholomella constricta</name>
    <dbReference type="NCBI Taxonomy" id="117010"/>
    <lineage>
        <taxon>Eukaryota</taxon>
        <taxon>Fungi</taxon>
        <taxon>Dikarya</taxon>
        <taxon>Basidiomycota</taxon>
        <taxon>Agaricomycotina</taxon>
        <taxon>Agaricomycetes</taxon>
        <taxon>Agaricomycetidae</taxon>
        <taxon>Agaricales</taxon>
        <taxon>Tricholomatineae</taxon>
        <taxon>Lyophyllaceae</taxon>
        <taxon>Tricholomella</taxon>
    </lineage>
</organism>
<feature type="compositionally biased region" description="Polar residues" evidence="1">
    <location>
        <begin position="172"/>
        <end position="184"/>
    </location>
</feature>
<dbReference type="GO" id="GO:0046982">
    <property type="term" value="F:protein heterodimerization activity"/>
    <property type="evidence" value="ECO:0007669"/>
    <property type="project" value="InterPro"/>
</dbReference>
<dbReference type="AlphaFoldDB" id="A0A8H5M6L1"/>
<keyword evidence="4" id="KW-1185">Reference proteome</keyword>
<feature type="region of interest" description="Disordered" evidence="1">
    <location>
        <begin position="163"/>
        <end position="233"/>
    </location>
</feature>
<dbReference type="OrthoDB" id="636685at2759"/>
<protein>
    <recommendedName>
        <fullName evidence="2">Transcription factor CBF/NF-Y/archaeal histone domain-containing protein</fullName>
    </recommendedName>
</protein>
<dbReference type="Proteomes" id="UP000565441">
    <property type="component" value="Unassembled WGS sequence"/>
</dbReference>
<dbReference type="Pfam" id="PF00808">
    <property type="entry name" value="CBFD_NFYB_HMF"/>
    <property type="match status" value="1"/>
</dbReference>
<evidence type="ECO:0000313" key="4">
    <source>
        <dbReference type="Proteomes" id="UP000565441"/>
    </source>
</evidence>
<feature type="region of interest" description="Disordered" evidence="1">
    <location>
        <begin position="1"/>
        <end position="64"/>
    </location>
</feature>